<evidence type="ECO:0000313" key="2">
    <source>
        <dbReference type="EMBL" id="MBT0723226.1"/>
    </source>
</evidence>
<evidence type="ECO:0000313" key="3">
    <source>
        <dbReference type="Proteomes" id="UP000790096"/>
    </source>
</evidence>
<protein>
    <recommendedName>
        <fullName evidence="4">SMODS and SLOG-associating 2TM effector domain-containing protein</fullName>
    </recommendedName>
</protein>
<gene>
    <name evidence="2" type="ORF">HH682_01970</name>
</gene>
<accession>A0ABS5ST92</accession>
<organism evidence="2 3">
    <name type="scientific">Rosenbergiella gaditana</name>
    <dbReference type="NCBI Taxonomy" id="2726987"/>
    <lineage>
        <taxon>Bacteria</taxon>
        <taxon>Pseudomonadati</taxon>
        <taxon>Pseudomonadota</taxon>
        <taxon>Gammaproteobacteria</taxon>
        <taxon>Enterobacterales</taxon>
        <taxon>Erwiniaceae</taxon>
        <taxon>Rosenbergiella</taxon>
    </lineage>
</organism>
<keyword evidence="3" id="KW-1185">Reference proteome</keyword>
<dbReference type="EMBL" id="JABBFR010000002">
    <property type="protein sequence ID" value="MBT0723226.1"/>
    <property type="molecule type" value="Genomic_DNA"/>
</dbReference>
<feature type="transmembrane region" description="Helical" evidence="1">
    <location>
        <begin position="152"/>
        <end position="171"/>
    </location>
</feature>
<keyword evidence="1" id="KW-0812">Transmembrane</keyword>
<dbReference type="RefSeq" id="WP_214235732.1">
    <property type="nucleotide sequence ID" value="NZ_JABBFR010000002.1"/>
</dbReference>
<evidence type="ECO:0008006" key="4">
    <source>
        <dbReference type="Google" id="ProtNLM"/>
    </source>
</evidence>
<name>A0ABS5ST92_9GAMM</name>
<dbReference type="Proteomes" id="UP000790096">
    <property type="component" value="Unassembled WGS sequence"/>
</dbReference>
<proteinExistence type="predicted"/>
<keyword evidence="1" id="KW-0472">Membrane</keyword>
<comment type="caution">
    <text evidence="2">The sequence shown here is derived from an EMBL/GenBank/DDBJ whole genome shotgun (WGS) entry which is preliminary data.</text>
</comment>
<sequence length="172" mass="19966">MDSSIGNPPPDLNDKSLALFSTARERLTFYRQEIHQEISSLAQRTNAFFTAQSFMVIAYCSAMNNTNPHWGDLYTLYIPVLLTIFGVFNCVNSYIEISAVYRALDHWQEKQDCLLSSDIVIGHAFDERPLFTQQYYANKAHRYSIFFSRRSTILLALLWLVLGGITLYFHFW</sequence>
<reference evidence="2 3" key="1">
    <citation type="submission" date="2020-04" db="EMBL/GenBank/DDBJ databases">
        <title>Genome sequencing of Rosenbergiella species.</title>
        <authorList>
            <person name="Alvarez-Perez S."/>
            <person name="Lievens B."/>
        </authorList>
    </citation>
    <scope>NUCLEOTIDE SEQUENCE [LARGE SCALE GENOMIC DNA]</scope>
    <source>
        <strain evidence="2 3">S61</strain>
    </source>
</reference>
<keyword evidence="1" id="KW-1133">Transmembrane helix</keyword>
<feature type="transmembrane region" description="Helical" evidence="1">
    <location>
        <begin position="74"/>
        <end position="95"/>
    </location>
</feature>
<evidence type="ECO:0000256" key="1">
    <source>
        <dbReference type="SAM" id="Phobius"/>
    </source>
</evidence>